<dbReference type="OrthoDB" id="57451at2157"/>
<feature type="transmembrane region" description="Helical" evidence="7">
    <location>
        <begin position="86"/>
        <end position="110"/>
    </location>
</feature>
<dbReference type="GeneID" id="56037663"/>
<organism evidence="9 10">
    <name type="scientific">Halorarum salinum</name>
    <dbReference type="NCBI Taxonomy" id="2743089"/>
    <lineage>
        <taxon>Archaea</taxon>
        <taxon>Methanobacteriati</taxon>
        <taxon>Methanobacteriota</taxon>
        <taxon>Stenosarchaea group</taxon>
        <taxon>Halobacteria</taxon>
        <taxon>Halobacteriales</taxon>
        <taxon>Haloferacaceae</taxon>
        <taxon>Halorarum</taxon>
    </lineage>
</organism>
<dbReference type="CDD" id="cd06261">
    <property type="entry name" value="TM_PBP2"/>
    <property type="match status" value="1"/>
</dbReference>
<keyword evidence="10" id="KW-1185">Reference proteome</keyword>
<evidence type="ECO:0000256" key="4">
    <source>
        <dbReference type="ARBA" id="ARBA00022692"/>
    </source>
</evidence>
<dbReference type="RefSeq" id="WP_179268499.1">
    <property type="nucleotide sequence ID" value="NZ_CP058579.1"/>
</dbReference>
<gene>
    <name evidence="9" type="ORF">HUG12_09350</name>
</gene>
<dbReference type="PANTHER" id="PTHR32243">
    <property type="entry name" value="MALTOSE TRANSPORT SYSTEM PERMEASE-RELATED"/>
    <property type="match status" value="1"/>
</dbReference>
<feature type="transmembrane region" description="Helical" evidence="7">
    <location>
        <begin position="122"/>
        <end position="144"/>
    </location>
</feature>
<feature type="transmembrane region" description="Helical" evidence="7">
    <location>
        <begin position="260"/>
        <end position="278"/>
    </location>
</feature>
<name>A0A7D5LAM8_9EURY</name>
<dbReference type="SUPFAM" id="SSF161098">
    <property type="entry name" value="MetI-like"/>
    <property type="match status" value="1"/>
</dbReference>
<evidence type="ECO:0000256" key="5">
    <source>
        <dbReference type="ARBA" id="ARBA00022989"/>
    </source>
</evidence>
<dbReference type="GO" id="GO:0055085">
    <property type="term" value="P:transmembrane transport"/>
    <property type="evidence" value="ECO:0007669"/>
    <property type="project" value="InterPro"/>
</dbReference>
<dbReference type="GO" id="GO:0005886">
    <property type="term" value="C:plasma membrane"/>
    <property type="evidence" value="ECO:0007669"/>
    <property type="project" value="UniProtKB-SubCell"/>
</dbReference>
<dbReference type="Pfam" id="PF00528">
    <property type="entry name" value="BPD_transp_1"/>
    <property type="match status" value="1"/>
</dbReference>
<keyword evidence="4 7" id="KW-0812">Transmembrane</keyword>
<protein>
    <submittedName>
        <fullName evidence="9">Carbohydrate ABC transporter permease</fullName>
    </submittedName>
</protein>
<feature type="domain" description="ABC transmembrane type-1" evidence="8">
    <location>
        <begin position="87"/>
        <end position="278"/>
    </location>
</feature>
<feature type="transmembrane region" description="Helical" evidence="7">
    <location>
        <begin position="156"/>
        <end position="178"/>
    </location>
</feature>
<dbReference type="InterPro" id="IPR050901">
    <property type="entry name" value="BP-dep_ABC_trans_perm"/>
</dbReference>
<keyword evidence="2 7" id="KW-0813">Transport</keyword>
<dbReference type="EMBL" id="CP058579">
    <property type="protein sequence ID" value="QLG61914.1"/>
    <property type="molecule type" value="Genomic_DNA"/>
</dbReference>
<evidence type="ECO:0000256" key="1">
    <source>
        <dbReference type="ARBA" id="ARBA00004651"/>
    </source>
</evidence>
<keyword evidence="3" id="KW-1003">Cell membrane</keyword>
<dbReference type="AlphaFoldDB" id="A0A7D5LAM8"/>
<evidence type="ECO:0000256" key="2">
    <source>
        <dbReference type="ARBA" id="ARBA00022448"/>
    </source>
</evidence>
<keyword evidence="5 7" id="KW-1133">Transmembrane helix</keyword>
<dbReference type="InterPro" id="IPR035906">
    <property type="entry name" value="MetI-like_sf"/>
</dbReference>
<dbReference type="PROSITE" id="PS50928">
    <property type="entry name" value="ABC_TM1"/>
    <property type="match status" value="1"/>
</dbReference>
<accession>A0A7D5LAM8</accession>
<evidence type="ECO:0000256" key="3">
    <source>
        <dbReference type="ARBA" id="ARBA00022475"/>
    </source>
</evidence>
<keyword evidence="6 7" id="KW-0472">Membrane</keyword>
<dbReference type="PANTHER" id="PTHR32243:SF18">
    <property type="entry name" value="INNER MEMBRANE ABC TRANSPORTER PERMEASE PROTEIN YCJP"/>
    <property type="match status" value="1"/>
</dbReference>
<feature type="transmembrane region" description="Helical" evidence="7">
    <location>
        <begin position="199"/>
        <end position="221"/>
    </location>
</feature>
<dbReference type="InterPro" id="IPR000515">
    <property type="entry name" value="MetI-like"/>
</dbReference>
<dbReference type="Proteomes" id="UP000509626">
    <property type="component" value="Chromosome"/>
</dbReference>
<dbReference type="KEGG" id="halu:HUG12_09350"/>
<evidence type="ECO:0000259" key="8">
    <source>
        <dbReference type="PROSITE" id="PS50928"/>
    </source>
</evidence>
<evidence type="ECO:0000313" key="9">
    <source>
        <dbReference type="EMBL" id="QLG61914.1"/>
    </source>
</evidence>
<dbReference type="Gene3D" id="1.10.3720.10">
    <property type="entry name" value="MetI-like"/>
    <property type="match status" value="1"/>
</dbReference>
<evidence type="ECO:0000256" key="7">
    <source>
        <dbReference type="RuleBase" id="RU363032"/>
    </source>
</evidence>
<comment type="similarity">
    <text evidence="7">Belongs to the binding-protein-dependent transport system permease family.</text>
</comment>
<evidence type="ECO:0000313" key="10">
    <source>
        <dbReference type="Proteomes" id="UP000509626"/>
    </source>
</evidence>
<feature type="transmembrane region" description="Helical" evidence="7">
    <location>
        <begin position="26"/>
        <end position="47"/>
    </location>
</feature>
<sequence>MSNQTESPMMDSKHISYRQRRQLKRLVHYGLLSMAMVVILFPILWTFTTSIRPTQDVQTRDVTLLPTQFTLDHYEALLLNTEFVTWLVNSIVVAAGVCALTVVFATLGGYGLARLDLKFKQTFARGVLLGYMFPSILLGIPMYIMWRDLQLLNSRLGLVLAETALALPFSLWLMWNFFQSVPYSLEESAQMAGATRFRAFVDVALPMARPGMIAVVVFAFATSWNEYTLAQILMTDQSNYVITIGLDTLINDQLIPWGEMMAATFITLLPAFLLVYFLQKYLIRGFQVSG</sequence>
<proteinExistence type="inferred from homology"/>
<comment type="subcellular location">
    <subcellularLocation>
        <location evidence="1 7">Cell membrane</location>
        <topology evidence="1 7">Multi-pass membrane protein</topology>
    </subcellularLocation>
</comment>
<reference evidence="9 10" key="1">
    <citation type="submission" date="2020-06" db="EMBL/GenBank/DDBJ databases">
        <title>NJ-3-1, isolated from saline soil.</title>
        <authorList>
            <person name="Cui H.L."/>
            <person name="Shi X."/>
        </authorList>
    </citation>
    <scope>NUCLEOTIDE SEQUENCE [LARGE SCALE GENOMIC DNA]</scope>
    <source>
        <strain evidence="9 10">NJ-3-1</strain>
    </source>
</reference>
<evidence type="ECO:0000256" key="6">
    <source>
        <dbReference type="ARBA" id="ARBA00023136"/>
    </source>
</evidence>